<comment type="caution">
    <text evidence="2">The sequence shown here is derived from an EMBL/GenBank/DDBJ whole genome shotgun (WGS) entry which is preliminary data.</text>
</comment>
<evidence type="ECO:0000313" key="2">
    <source>
        <dbReference type="EMBL" id="RHC52772.1"/>
    </source>
</evidence>
<evidence type="ECO:0000256" key="1">
    <source>
        <dbReference type="SAM" id="Coils"/>
    </source>
</evidence>
<protein>
    <submittedName>
        <fullName evidence="2">Uncharacterized protein</fullName>
    </submittedName>
</protein>
<sequence length="112" mass="13628">MNTIAIFYPKEFRNHPILQENMKNLNSNLNTWINAKETYEREKRFMDSLHFDSEINKQREIIKNTEIDLKKADEKLNKEISPYKWRVIERFVTCIEGQDIRADYALFLEDKR</sequence>
<reference evidence="2 3" key="1">
    <citation type="submission" date="2018-08" db="EMBL/GenBank/DDBJ databases">
        <title>A genome reference for cultivated species of the human gut microbiota.</title>
        <authorList>
            <person name="Zou Y."/>
            <person name="Xue W."/>
            <person name="Luo G."/>
        </authorList>
    </citation>
    <scope>NUCLEOTIDE SEQUENCE [LARGE SCALE GENOMIC DNA]</scope>
    <source>
        <strain evidence="2 3">AM35-14</strain>
    </source>
</reference>
<keyword evidence="1" id="KW-0175">Coiled coil</keyword>
<dbReference type="AlphaFoldDB" id="A0A414AQ58"/>
<gene>
    <name evidence="2" type="ORF">DW839_22985</name>
</gene>
<name>A0A414AQ58_9FIRM</name>
<dbReference type="Proteomes" id="UP000283975">
    <property type="component" value="Unassembled WGS sequence"/>
</dbReference>
<feature type="coiled-coil region" evidence="1">
    <location>
        <begin position="22"/>
        <end position="75"/>
    </location>
</feature>
<proteinExistence type="predicted"/>
<accession>A0A414AQ58</accession>
<dbReference type="EMBL" id="QSHZ01000029">
    <property type="protein sequence ID" value="RHC52772.1"/>
    <property type="molecule type" value="Genomic_DNA"/>
</dbReference>
<evidence type="ECO:0000313" key="3">
    <source>
        <dbReference type="Proteomes" id="UP000283975"/>
    </source>
</evidence>
<organism evidence="2 3">
    <name type="scientific">Enterocloster bolteae</name>
    <dbReference type="NCBI Taxonomy" id="208479"/>
    <lineage>
        <taxon>Bacteria</taxon>
        <taxon>Bacillati</taxon>
        <taxon>Bacillota</taxon>
        <taxon>Clostridia</taxon>
        <taxon>Lachnospirales</taxon>
        <taxon>Lachnospiraceae</taxon>
        <taxon>Enterocloster</taxon>
    </lineage>
</organism>